<protein>
    <submittedName>
        <fullName evidence="1">Uncharacterized protein</fullName>
    </submittedName>
</protein>
<proteinExistence type="predicted"/>
<dbReference type="AlphaFoldDB" id="A0A0A9CYD1"/>
<name>A0A0A9CYD1_ARUDO</name>
<dbReference type="EMBL" id="GBRH01216546">
    <property type="protein sequence ID" value="JAD81349.1"/>
    <property type="molecule type" value="Transcribed_RNA"/>
</dbReference>
<accession>A0A0A9CYD1</accession>
<reference evidence="1" key="2">
    <citation type="journal article" date="2015" name="Data Brief">
        <title>Shoot transcriptome of the giant reed, Arundo donax.</title>
        <authorList>
            <person name="Barrero R.A."/>
            <person name="Guerrero F.D."/>
            <person name="Moolhuijzen P."/>
            <person name="Goolsby J.A."/>
            <person name="Tidwell J."/>
            <person name="Bellgard S.E."/>
            <person name="Bellgard M.I."/>
        </authorList>
    </citation>
    <scope>NUCLEOTIDE SEQUENCE</scope>
    <source>
        <tissue evidence="1">Shoot tissue taken approximately 20 cm above the soil surface</tissue>
    </source>
</reference>
<reference evidence="1" key="1">
    <citation type="submission" date="2014-09" db="EMBL/GenBank/DDBJ databases">
        <authorList>
            <person name="Magalhaes I.L.F."/>
            <person name="Oliveira U."/>
            <person name="Santos F.R."/>
            <person name="Vidigal T.H.D.A."/>
            <person name="Brescovit A.D."/>
            <person name="Santos A.J."/>
        </authorList>
    </citation>
    <scope>NUCLEOTIDE SEQUENCE</scope>
    <source>
        <tissue evidence="1">Shoot tissue taken approximately 20 cm above the soil surface</tissue>
    </source>
</reference>
<sequence>MACRVGPTRRLRCRASEGMWACQKATLAAVFMRLHLVRPIHVVRLGGLQQLPYHPSCCCPHQRVHNPFVRVRGYKATGAG</sequence>
<evidence type="ECO:0000313" key="1">
    <source>
        <dbReference type="EMBL" id="JAD81349.1"/>
    </source>
</evidence>
<organism evidence="1">
    <name type="scientific">Arundo donax</name>
    <name type="common">Giant reed</name>
    <name type="synonym">Donax arundinaceus</name>
    <dbReference type="NCBI Taxonomy" id="35708"/>
    <lineage>
        <taxon>Eukaryota</taxon>
        <taxon>Viridiplantae</taxon>
        <taxon>Streptophyta</taxon>
        <taxon>Embryophyta</taxon>
        <taxon>Tracheophyta</taxon>
        <taxon>Spermatophyta</taxon>
        <taxon>Magnoliopsida</taxon>
        <taxon>Liliopsida</taxon>
        <taxon>Poales</taxon>
        <taxon>Poaceae</taxon>
        <taxon>PACMAD clade</taxon>
        <taxon>Arundinoideae</taxon>
        <taxon>Arundineae</taxon>
        <taxon>Arundo</taxon>
    </lineage>
</organism>